<name>A0A195AZX4_9HYME</name>
<dbReference type="AlphaFoldDB" id="A0A195AZX4"/>
<gene>
    <name evidence="2" type="ORF">ALC53_12133</name>
</gene>
<protein>
    <submittedName>
        <fullName evidence="2">Uncharacterized protein</fullName>
    </submittedName>
</protein>
<proteinExistence type="predicted"/>
<organism evidence="2 3">
    <name type="scientific">Atta colombica</name>
    <dbReference type="NCBI Taxonomy" id="520822"/>
    <lineage>
        <taxon>Eukaryota</taxon>
        <taxon>Metazoa</taxon>
        <taxon>Ecdysozoa</taxon>
        <taxon>Arthropoda</taxon>
        <taxon>Hexapoda</taxon>
        <taxon>Insecta</taxon>
        <taxon>Pterygota</taxon>
        <taxon>Neoptera</taxon>
        <taxon>Endopterygota</taxon>
        <taxon>Hymenoptera</taxon>
        <taxon>Apocrita</taxon>
        <taxon>Aculeata</taxon>
        <taxon>Formicoidea</taxon>
        <taxon>Formicidae</taxon>
        <taxon>Myrmicinae</taxon>
        <taxon>Atta</taxon>
    </lineage>
</organism>
<keyword evidence="3" id="KW-1185">Reference proteome</keyword>
<accession>A0A195AZX4</accession>
<dbReference type="EMBL" id="KQ976698">
    <property type="protein sequence ID" value="KYM77504.1"/>
    <property type="molecule type" value="Genomic_DNA"/>
</dbReference>
<reference evidence="2 3" key="1">
    <citation type="submission" date="2015-09" db="EMBL/GenBank/DDBJ databases">
        <title>Atta colombica WGS genome.</title>
        <authorList>
            <person name="Nygaard S."/>
            <person name="Hu H."/>
            <person name="Boomsma J."/>
            <person name="Zhang G."/>
        </authorList>
    </citation>
    <scope>NUCLEOTIDE SEQUENCE [LARGE SCALE GENOMIC DNA]</scope>
    <source>
        <strain evidence="2">Treedump-2</strain>
        <tissue evidence="2">Whole body</tissue>
    </source>
</reference>
<feature type="compositionally biased region" description="Basic and acidic residues" evidence="1">
    <location>
        <begin position="55"/>
        <end position="89"/>
    </location>
</feature>
<evidence type="ECO:0000256" key="1">
    <source>
        <dbReference type="SAM" id="MobiDB-lite"/>
    </source>
</evidence>
<dbReference type="Proteomes" id="UP000078540">
    <property type="component" value="Unassembled WGS sequence"/>
</dbReference>
<feature type="region of interest" description="Disordered" evidence="1">
    <location>
        <begin position="45"/>
        <end position="89"/>
    </location>
</feature>
<evidence type="ECO:0000313" key="3">
    <source>
        <dbReference type="Proteomes" id="UP000078540"/>
    </source>
</evidence>
<sequence>MEDNSVNVPISSQTLKSEIQIAGQMQDRTTYERSIWSVVSRKRIEEGENEEDIEIERRRSEKRNDSFWGKDDEKEGVREDRARREHYLS</sequence>
<evidence type="ECO:0000313" key="2">
    <source>
        <dbReference type="EMBL" id="KYM77504.1"/>
    </source>
</evidence>